<evidence type="ECO:0000256" key="1">
    <source>
        <dbReference type="ARBA" id="ARBA00004613"/>
    </source>
</evidence>
<dbReference type="Gene3D" id="1.10.238.270">
    <property type="match status" value="1"/>
</dbReference>
<proteinExistence type="inferred from homology"/>
<dbReference type="InterPro" id="IPR052295">
    <property type="entry name" value="Odorant-binding_protein"/>
</dbReference>
<evidence type="ECO:0000256" key="3">
    <source>
        <dbReference type="ARBA" id="ARBA00022525"/>
    </source>
</evidence>
<accession>A0AAD8AAR5</accession>
<dbReference type="SUPFAM" id="SSF47565">
    <property type="entry name" value="Insect pheromone/odorant-binding proteins"/>
    <property type="match status" value="1"/>
</dbReference>
<dbReference type="InterPro" id="IPR036728">
    <property type="entry name" value="PBP_GOBP_sf"/>
</dbReference>
<dbReference type="Proteomes" id="UP001233999">
    <property type="component" value="Unassembled WGS sequence"/>
</dbReference>
<reference evidence="4" key="2">
    <citation type="submission" date="2023-05" db="EMBL/GenBank/DDBJ databases">
        <authorList>
            <person name="Fouks B."/>
        </authorList>
    </citation>
    <scope>NUCLEOTIDE SEQUENCE</scope>
    <source>
        <strain evidence="4">Stay&amp;Tobe</strain>
        <tissue evidence="4">Testes</tissue>
    </source>
</reference>
<dbReference type="AlphaFoldDB" id="A0AAD8AAR5"/>
<name>A0AAD8AAR5_DIPPU</name>
<protein>
    <submittedName>
        <fullName evidence="4">Uncharacterized protein</fullName>
    </submittedName>
</protein>
<gene>
    <name evidence="4" type="ORF">L9F63_013152</name>
</gene>
<keyword evidence="5" id="KW-1185">Reference proteome</keyword>
<evidence type="ECO:0000313" key="5">
    <source>
        <dbReference type="Proteomes" id="UP001233999"/>
    </source>
</evidence>
<evidence type="ECO:0000256" key="2">
    <source>
        <dbReference type="ARBA" id="ARBA00008098"/>
    </source>
</evidence>
<sequence length="117" mass="13202">MECIGRNKSVLDPDGYVMKDGFHAHYIQIYADAHLHDLSEKAVDNCIPAANAKAKEIGPETMDGKTCNRALAYTVMCIRFMKIEANCPKEDVIDSVDCTKVRAYLKEWNKKTGLKYN</sequence>
<comment type="caution">
    <text evidence="4">The sequence shown here is derived from an EMBL/GenBank/DDBJ whole genome shotgun (WGS) entry which is preliminary data.</text>
</comment>
<dbReference type="GO" id="GO:0005576">
    <property type="term" value="C:extracellular region"/>
    <property type="evidence" value="ECO:0007669"/>
    <property type="project" value="UniProtKB-SubCell"/>
</dbReference>
<dbReference type="PANTHER" id="PTHR21066">
    <property type="entry name" value="ODORANT-BINDING PROTEIN 59A-RELATED"/>
    <property type="match status" value="1"/>
</dbReference>
<dbReference type="GO" id="GO:0005549">
    <property type="term" value="F:odorant binding"/>
    <property type="evidence" value="ECO:0007669"/>
    <property type="project" value="InterPro"/>
</dbReference>
<evidence type="ECO:0000313" key="4">
    <source>
        <dbReference type="EMBL" id="KAJ9595656.1"/>
    </source>
</evidence>
<organism evidence="4 5">
    <name type="scientific">Diploptera punctata</name>
    <name type="common">Pacific beetle cockroach</name>
    <dbReference type="NCBI Taxonomy" id="6984"/>
    <lineage>
        <taxon>Eukaryota</taxon>
        <taxon>Metazoa</taxon>
        <taxon>Ecdysozoa</taxon>
        <taxon>Arthropoda</taxon>
        <taxon>Hexapoda</taxon>
        <taxon>Insecta</taxon>
        <taxon>Pterygota</taxon>
        <taxon>Neoptera</taxon>
        <taxon>Polyneoptera</taxon>
        <taxon>Dictyoptera</taxon>
        <taxon>Blattodea</taxon>
        <taxon>Blaberoidea</taxon>
        <taxon>Blaberidae</taxon>
        <taxon>Diplopterinae</taxon>
        <taxon>Diploptera</taxon>
    </lineage>
</organism>
<comment type="subcellular location">
    <subcellularLocation>
        <location evidence="1">Secreted</location>
    </subcellularLocation>
</comment>
<dbReference type="EMBL" id="JASPKZ010002321">
    <property type="protein sequence ID" value="KAJ9595656.1"/>
    <property type="molecule type" value="Genomic_DNA"/>
</dbReference>
<keyword evidence="3" id="KW-0964">Secreted</keyword>
<reference evidence="4" key="1">
    <citation type="journal article" date="2023" name="IScience">
        <title>Live-bearing cockroach genome reveals convergent evolutionary mechanisms linked to viviparity in insects and beyond.</title>
        <authorList>
            <person name="Fouks B."/>
            <person name="Harrison M.C."/>
            <person name="Mikhailova A.A."/>
            <person name="Marchal E."/>
            <person name="English S."/>
            <person name="Carruthers M."/>
            <person name="Jennings E.C."/>
            <person name="Chiamaka E.L."/>
            <person name="Frigard R.A."/>
            <person name="Pippel M."/>
            <person name="Attardo G.M."/>
            <person name="Benoit J.B."/>
            <person name="Bornberg-Bauer E."/>
            <person name="Tobe S.S."/>
        </authorList>
    </citation>
    <scope>NUCLEOTIDE SEQUENCE</scope>
    <source>
        <strain evidence="4">Stay&amp;Tobe</strain>
    </source>
</reference>
<comment type="similarity">
    <text evidence="2">Belongs to the PBP/GOBP family.</text>
</comment>